<dbReference type="Proteomes" id="UP001151760">
    <property type="component" value="Unassembled WGS sequence"/>
</dbReference>
<reference evidence="1" key="1">
    <citation type="journal article" date="2022" name="Int. J. Mol. Sci.">
        <title>Draft Genome of Tanacetum Coccineum: Genomic Comparison of Closely Related Tanacetum-Family Plants.</title>
        <authorList>
            <person name="Yamashiro T."/>
            <person name="Shiraishi A."/>
            <person name="Nakayama K."/>
            <person name="Satake H."/>
        </authorList>
    </citation>
    <scope>NUCLEOTIDE SEQUENCE</scope>
</reference>
<sequence>MVGLQSNKCRGDRVLDEEQLAFLAEPGVAESQDTQTTMTHNATFQIDDLNAFDSNCDEAPGAKAVLIANLSSYDSDVISEMYYSEQPTFDPASVIEITSDSNIISYDQYLKETESLVVQNTTSTEKQNAVIMSVFHEITNRVAKCNAESIKNENVQESLTDELK</sequence>
<keyword evidence="2" id="KW-1185">Reference proteome</keyword>
<accession>A0ABQ5ESU1</accession>
<gene>
    <name evidence="1" type="ORF">Tco_0988877</name>
</gene>
<reference evidence="1" key="2">
    <citation type="submission" date="2022-01" db="EMBL/GenBank/DDBJ databases">
        <authorList>
            <person name="Yamashiro T."/>
            <person name="Shiraishi A."/>
            <person name="Satake H."/>
            <person name="Nakayama K."/>
        </authorList>
    </citation>
    <scope>NUCLEOTIDE SEQUENCE</scope>
</reference>
<name>A0ABQ5ESU1_9ASTR</name>
<proteinExistence type="predicted"/>
<comment type="caution">
    <text evidence="1">The sequence shown here is derived from an EMBL/GenBank/DDBJ whole genome shotgun (WGS) entry which is preliminary data.</text>
</comment>
<organism evidence="1 2">
    <name type="scientific">Tanacetum coccineum</name>
    <dbReference type="NCBI Taxonomy" id="301880"/>
    <lineage>
        <taxon>Eukaryota</taxon>
        <taxon>Viridiplantae</taxon>
        <taxon>Streptophyta</taxon>
        <taxon>Embryophyta</taxon>
        <taxon>Tracheophyta</taxon>
        <taxon>Spermatophyta</taxon>
        <taxon>Magnoliopsida</taxon>
        <taxon>eudicotyledons</taxon>
        <taxon>Gunneridae</taxon>
        <taxon>Pentapetalae</taxon>
        <taxon>asterids</taxon>
        <taxon>campanulids</taxon>
        <taxon>Asterales</taxon>
        <taxon>Asteraceae</taxon>
        <taxon>Asteroideae</taxon>
        <taxon>Anthemideae</taxon>
        <taxon>Anthemidinae</taxon>
        <taxon>Tanacetum</taxon>
    </lineage>
</organism>
<protein>
    <submittedName>
        <fullName evidence="1">Uncharacterized protein</fullName>
    </submittedName>
</protein>
<evidence type="ECO:0000313" key="2">
    <source>
        <dbReference type="Proteomes" id="UP001151760"/>
    </source>
</evidence>
<dbReference type="EMBL" id="BQNB010016621">
    <property type="protein sequence ID" value="GJT53823.1"/>
    <property type="molecule type" value="Genomic_DNA"/>
</dbReference>
<evidence type="ECO:0000313" key="1">
    <source>
        <dbReference type="EMBL" id="GJT53823.1"/>
    </source>
</evidence>